<dbReference type="AlphaFoldDB" id="A0A7R9U1Q6"/>
<proteinExistence type="predicted"/>
<dbReference type="EMBL" id="HBEA01001797">
    <property type="protein sequence ID" value="CAD8251835.1"/>
    <property type="molecule type" value="Transcribed_RNA"/>
</dbReference>
<name>A0A7R9U1Q6_9STRA</name>
<evidence type="ECO:0000256" key="1">
    <source>
        <dbReference type="ARBA" id="ARBA00004141"/>
    </source>
</evidence>
<dbReference type="InterPro" id="IPR006696">
    <property type="entry name" value="DUF423"/>
</dbReference>
<organism evidence="6">
    <name type="scientific">Pinguiococcus pyrenoidosus</name>
    <dbReference type="NCBI Taxonomy" id="172671"/>
    <lineage>
        <taxon>Eukaryota</taxon>
        <taxon>Sar</taxon>
        <taxon>Stramenopiles</taxon>
        <taxon>Ochrophyta</taxon>
        <taxon>Pinguiophyceae</taxon>
        <taxon>Pinguiochrysidales</taxon>
        <taxon>Pinguiochrysidaceae</taxon>
        <taxon>Pinguiococcus</taxon>
    </lineage>
</organism>
<dbReference type="PANTHER" id="PTHR43461">
    <property type="entry name" value="TRANSMEMBRANE PROTEIN 256"/>
    <property type="match status" value="1"/>
</dbReference>
<keyword evidence="2 5" id="KW-0812">Transmembrane</keyword>
<accession>A0A7R9U1Q6</accession>
<dbReference type="Pfam" id="PF04241">
    <property type="entry name" value="DUF423"/>
    <property type="match status" value="1"/>
</dbReference>
<dbReference type="PANTHER" id="PTHR43461:SF1">
    <property type="entry name" value="TRANSMEMBRANE PROTEIN 256"/>
    <property type="match status" value="1"/>
</dbReference>
<reference evidence="6" key="1">
    <citation type="submission" date="2021-01" db="EMBL/GenBank/DDBJ databases">
        <authorList>
            <person name="Corre E."/>
            <person name="Pelletier E."/>
            <person name="Niang G."/>
            <person name="Scheremetjew M."/>
            <person name="Finn R."/>
            <person name="Kale V."/>
            <person name="Holt S."/>
            <person name="Cochrane G."/>
            <person name="Meng A."/>
            <person name="Brown T."/>
            <person name="Cohen L."/>
        </authorList>
    </citation>
    <scope>NUCLEOTIDE SEQUENCE</scope>
    <source>
        <strain evidence="6">CCMP2078</strain>
    </source>
</reference>
<evidence type="ECO:0008006" key="7">
    <source>
        <dbReference type="Google" id="ProtNLM"/>
    </source>
</evidence>
<comment type="subcellular location">
    <subcellularLocation>
        <location evidence="1">Membrane</location>
        <topology evidence="1">Multi-pass membrane protein</topology>
    </subcellularLocation>
</comment>
<feature type="transmembrane region" description="Helical" evidence="5">
    <location>
        <begin position="108"/>
        <end position="126"/>
    </location>
</feature>
<keyword evidence="4 5" id="KW-0472">Membrane</keyword>
<protein>
    <recommendedName>
        <fullName evidence="7">DUF423 domain-containing protein</fullName>
    </recommendedName>
</protein>
<evidence type="ECO:0000256" key="4">
    <source>
        <dbReference type="ARBA" id="ARBA00023136"/>
    </source>
</evidence>
<evidence type="ECO:0000256" key="3">
    <source>
        <dbReference type="ARBA" id="ARBA00022989"/>
    </source>
</evidence>
<dbReference type="GO" id="GO:0016020">
    <property type="term" value="C:membrane"/>
    <property type="evidence" value="ECO:0007669"/>
    <property type="project" value="UniProtKB-SubCell"/>
</dbReference>
<evidence type="ECO:0000313" key="6">
    <source>
        <dbReference type="EMBL" id="CAD8251835.1"/>
    </source>
</evidence>
<evidence type="ECO:0000256" key="2">
    <source>
        <dbReference type="ARBA" id="ARBA00022692"/>
    </source>
</evidence>
<keyword evidence="3 5" id="KW-1133">Transmembrane helix</keyword>
<evidence type="ECO:0000256" key="5">
    <source>
        <dbReference type="SAM" id="Phobius"/>
    </source>
</evidence>
<feature type="transmembrane region" description="Helical" evidence="5">
    <location>
        <begin position="78"/>
        <end position="102"/>
    </location>
</feature>
<sequence length="127" mass="13115">MSAMLRFGGLLGVSAIGAGTYGAHGLEGHLQELQLEEEEKLRWMKNWSSATGIHQFGATTVMALAAAQKAGLLARPALIGGLIGTGTAVFAGSLYLGAYYATRDYSKVAPAGGSALLLGLTVLVFFP</sequence>
<gene>
    <name evidence="6" type="ORF">PPYR1160_LOCUS1326</name>
</gene>